<organism evidence="2 3">
    <name type="scientific">Trichoderma asperellum (strain ATCC 204424 / CBS 433.97 / NBRC 101777)</name>
    <dbReference type="NCBI Taxonomy" id="1042311"/>
    <lineage>
        <taxon>Eukaryota</taxon>
        <taxon>Fungi</taxon>
        <taxon>Dikarya</taxon>
        <taxon>Ascomycota</taxon>
        <taxon>Pezizomycotina</taxon>
        <taxon>Sordariomycetes</taxon>
        <taxon>Hypocreomycetidae</taxon>
        <taxon>Hypocreales</taxon>
        <taxon>Hypocreaceae</taxon>
        <taxon>Trichoderma</taxon>
    </lineage>
</organism>
<evidence type="ECO:0000313" key="2">
    <source>
        <dbReference type="EMBL" id="PTB43722.1"/>
    </source>
</evidence>
<dbReference type="STRING" id="1042311.A0A2T3ZFY6"/>
<dbReference type="Pfam" id="PF11951">
    <property type="entry name" value="Fungal_trans_2"/>
    <property type="match status" value="1"/>
</dbReference>
<sequence>MYDLGHLELLHHFESGAFGASMLPLPISIRMVIMQCALTNPYLMDQILALSAAHMSTFRRGQQQMFSNKAMELQTRALSLFNRAETDITKQNSCSWFLYSSFLGLHIMFETFQCRNFESFFGKLSTYFPVHRGVHVVTRKAWPAIRDLIEEIVGQRRIEVTAGPGGERPEECGHLNSLIHKSDLQDIDKDACFQAIIILQHIFDLCQADSGAHIQIPFTISWPILVSARFGDMARRRIPEALVILSFYAVLLHRLRTFWVFGSSGRFLIQSISAYLGTQWEDWLLWPNHQLAAI</sequence>
<dbReference type="Proteomes" id="UP000240493">
    <property type="component" value="Unassembled WGS sequence"/>
</dbReference>
<dbReference type="AlphaFoldDB" id="A0A2T3ZFY6"/>
<reference evidence="2 3" key="1">
    <citation type="submission" date="2016-07" db="EMBL/GenBank/DDBJ databases">
        <title>Multiple horizontal gene transfer events from other fungi enriched the ability of initially mycotrophic Trichoderma (Ascomycota) to feed on dead plant biomass.</title>
        <authorList>
            <consortium name="DOE Joint Genome Institute"/>
            <person name="Aerts A."/>
            <person name="Atanasova L."/>
            <person name="Chenthamara K."/>
            <person name="Zhang J."/>
            <person name="Grujic M."/>
            <person name="Henrissat B."/>
            <person name="Kuo A."/>
            <person name="Salamov A."/>
            <person name="Lipzen A."/>
            <person name="Labutti K."/>
            <person name="Barry K."/>
            <person name="Miao Y."/>
            <person name="Rahimi M.J."/>
            <person name="Shen Q."/>
            <person name="Grigoriev I.V."/>
            <person name="Kubicek C.P."/>
            <person name="Druzhinina I.S."/>
        </authorList>
    </citation>
    <scope>NUCLEOTIDE SEQUENCE [LARGE SCALE GENOMIC DNA]</scope>
    <source>
        <strain evidence="2 3">CBS 433.97</strain>
    </source>
</reference>
<gene>
    <name evidence="2" type="ORF">M441DRAFT_56697</name>
</gene>
<name>A0A2T3ZFY6_TRIA4</name>
<dbReference type="EMBL" id="KZ679259">
    <property type="protein sequence ID" value="PTB43722.1"/>
    <property type="molecule type" value="Genomic_DNA"/>
</dbReference>
<dbReference type="PANTHER" id="PTHR47784">
    <property type="entry name" value="STEROL UPTAKE CONTROL PROTEIN 2"/>
    <property type="match status" value="1"/>
</dbReference>
<accession>A0A2T3ZFY6</accession>
<dbReference type="InterPro" id="IPR021858">
    <property type="entry name" value="Fun_TF"/>
</dbReference>
<evidence type="ECO:0008006" key="4">
    <source>
        <dbReference type="Google" id="ProtNLM"/>
    </source>
</evidence>
<dbReference type="GO" id="GO:0001228">
    <property type="term" value="F:DNA-binding transcription activator activity, RNA polymerase II-specific"/>
    <property type="evidence" value="ECO:0007669"/>
    <property type="project" value="TreeGrafter"/>
</dbReference>
<dbReference type="PANTHER" id="PTHR47784:SF4">
    <property type="entry name" value="ZN(II)2CYS6 TRANSCRIPTION FACTOR (EUROFUNG)"/>
    <property type="match status" value="1"/>
</dbReference>
<keyword evidence="1" id="KW-0539">Nucleus</keyword>
<protein>
    <recommendedName>
        <fullName evidence="4">Transcription factor domain-containing protein</fullName>
    </recommendedName>
</protein>
<proteinExistence type="predicted"/>
<keyword evidence="3" id="KW-1185">Reference proteome</keyword>
<evidence type="ECO:0000313" key="3">
    <source>
        <dbReference type="Proteomes" id="UP000240493"/>
    </source>
</evidence>
<dbReference type="OrthoDB" id="5350673at2759"/>
<evidence type="ECO:0000256" key="1">
    <source>
        <dbReference type="ARBA" id="ARBA00023242"/>
    </source>
</evidence>
<dbReference type="InterPro" id="IPR053157">
    <property type="entry name" value="Sterol_Uptake_Regulator"/>
</dbReference>